<reference evidence="3" key="1">
    <citation type="submission" date="2022-06" db="EMBL/GenBank/DDBJ databases">
        <title>Complete genome sequence of soil microorganisms Streptomyces sp. Qhu-M197 isolated from Alpine meadows habitats on the Tibetan Plateau.</title>
        <authorList>
            <person name="Zhang B."/>
            <person name="Xiang X."/>
            <person name="Fan J."/>
        </authorList>
    </citation>
    <scope>NUCLEOTIDE SEQUENCE</scope>
    <source>
        <strain evidence="3">Qhu-M197</strain>
    </source>
</reference>
<evidence type="ECO:0000256" key="1">
    <source>
        <dbReference type="SAM" id="MobiDB-lite"/>
    </source>
</evidence>
<feature type="region of interest" description="Disordered" evidence="1">
    <location>
        <begin position="108"/>
        <end position="141"/>
    </location>
</feature>
<feature type="compositionally biased region" description="Acidic residues" evidence="1">
    <location>
        <begin position="128"/>
        <end position="137"/>
    </location>
</feature>
<dbReference type="Proteomes" id="UP001056374">
    <property type="component" value="Chromosome"/>
</dbReference>
<evidence type="ECO:0000256" key="2">
    <source>
        <dbReference type="SAM" id="Phobius"/>
    </source>
</evidence>
<name>A0ABY4Z4W5_9ACTN</name>
<feature type="region of interest" description="Disordered" evidence="1">
    <location>
        <begin position="37"/>
        <end position="69"/>
    </location>
</feature>
<proteinExistence type="predicted"/>
<accession>A0ABY4Z4W5</accession>
<feature type="transmembrane region" description="Helical" evidence="2">
    <location>
        <begin position="12"/>
        <end position="31"/>
    </location>
</feature>
<keyword evidence="2" id="KW-0472">Membrane</keyword>
<evidence type="ECO:0000313" key="4">
    <source>
        <dbReference type="Proteomes" id="UP001056374"/>
    </source>
</evidence>
<dbReference type="Gene3D" id="3.10.450.40">
    <property type="match status" value="1"/>
</dbReference>
<evidence type="ECO:0000313" key="3">
    <source>
        <dbReference type="EMBL" id="USQ84098.1"/>
    </source>
</evidence>
<organism evidence="3 4">
    <name type="scientific">Streptomyces phaeoluteigriseus</name>
    <dbReference type="NCBI Taxonomy" id="114686"/>
    <lineage>
        <taxon>Bacteria</taxon>
        <taxon>Bacillati</taxon>
        <taxon>Actinomycetota</taxon>
        <taxon>Actinomycetes</taxon>
        <taxon>Kitasatosporales</taxon>
        <taxon>Streptomycetaceae</taxon>
        <taxon>Streptomyces</taxon>
        <taxon>Streptomyces aurantiacus group</taxon>
    </lineage>
</organism>
<dbReference type="RefSeq" id="WP_252547984.1">
    <property type="nucleotide sequence ID" value="NZ_CP099468.1"/>
</dbReference>
<keyword evidence="2" id="KW-1133">Transmembrane helix</keyword>
<gene>
    <name evidence="3" type="ORF">NFX46_09990</name>
</gene>
<dbReference type="InterPro" id="IPR006311">
    <property type="entry name" value="TAT_signal"/>
</dbReference>
<dbReference type="PROSITE" id="PS51318">
    <property type="entry name" value="TAT"/>
    <property type="match status" value="1"/>
</dbReference>
<sequence>MRTTVRRHLGKVVAGGAVAVAATAAMIAITLPGTAGAEGTGGGSGGKTAAGQQGAGQGDPGQQGGSAAVAPGVVEQAPAEGERGTGRDPLTDDEIARVERIALSRQLFDASQDVDGDRGPQPLGVDLADPEADEVDDPSAPRRAEVTFYDYKDDTLVTRTVNLDTGKVEATAGGQGVQPPLSRAENTEAAALLIADPLGAGLRADYQDATGKALTSPEQLQLSSMVYRAVPGAQPAAFDQCGIHRCARLLLKVKNGPWIDTRSLVIDLSTRKVAALTR</sequence>
<dbReference type="InterPro" id="IPR016182">
    <property type="entry name" value="Cu_amine_oxidase_N-reg"/>
</dbReference>
<feature type="compositionally biased region" description="Gly residues" evidence="1">
    <location>
        <begin position="37"/>
        <end position="64"/>
    </location>
</feature>
<protein>
    <submittedName>
        <fullName evidence="3">Tat pathway signal sequence domain protein</fullName>
    </submittedName>
</protein>
<keyword evidence="4" id="KW-1185">Reference proteome</keyword>
<dbReference type="SUPFAM" id="SSF54416">
    <property type="entry name" value="Amine oxidase N-terminal region"/>
    <property type="match status" value="1"/>
</dbReference>
<keyword evidence="2" id="KW-0812">Transmembrane</keyword>
<dbReference type="EMBL" id="CP099468">
    <property type="protein sequence ID" value="USQ84098.1"/>
    <property type="molecule type" value="Genomic_DNA"/>
</dbReference>